<keyword evidence="2" id="KW-0378">Hydrolase</keyword>
<dbReference type="EMBL" id="WEZT01000005">
    <property type="protein sequence ID" value="MYV04868.1"/>
    <property type="molecule type" value="Genomic_DNA"/>
</dbReference>
<dbReference type="AlphaFoldDB" id="A0A7C9MQB0"/>
<gene>
    <name evidence="5" type="ORF">GB992_03095</name>
</gene>
<feature type="binding site" evidence="3">
    <location>
        <position position="109"/>
    </location>
    <ligand>
        <name>Mg(2+)</name>
        <dbReference type="ChEBI" id="CHEBI:18420"/>
        <label>1</label>
    </ligand>
</feature>
<evidence type="ECO:0000256" key="4">
    <source>
        <dbReference type="SAM" id="Phobius"/>
    </source>
</evidence>
<dbReference type="PANTHER" id="PTHR16222:SF24">
    <property type="entry name" value="ADP-RIBOSYLHYDROLASE ARH3"/>
    <property type="match status" value="1"/>
</dbReference>
<feature type="binding site" evidence="3">
    <location>
        <position position="107"/>
    </location>
    <ligand>
        <name>Mg(2+)</name>
        <dbReference type="ChEBI" id="CHEBI:18420"/>
        <label>1</label>
    </ligand>
</feature>
<keyword evidence="3" id="KW-0460">Magnesium</keyword>
<dbReference type="InterPro" id="IPR036705">
    <property type="entry name" value="Ribosyl_crysJ1_sf"/>
</dbReference>
<organism evidence="5 6">
    <name type="scientific">Furfurilactobacillus rossiae</name>
    <dbReference type="NCBI Taxonomy" id="231049"/>
    <lineage>
        <taxon>Bacteria</taxon>
        <taxon>Bacillati</taxon>
        <taxon>Bacillota</taxon>
        <taxon>Bacilli</taxon>
        <taxon>Lactobacillales</taxon>
        <taxon>Lactobacillaceae</taxon>
        <taxon>Furfurilactobacillus</taxon>
    </lineage>
</organism>
<dbReference type="SUPFAM" id="SSF101478">
    <property type="entry name" value="ADP-ribosylglycohydrolase"/>
    <property type="match status" value="1"/>
</dbReference>
<dbReference type="InterPro" id="IPR005502">
    <property type="entry name" value="Ribosyl_crysJ1"/>
</dbReference>
<proteinExistence type="inferred from homology"/>
<dbReference type="Pfam" id="PF03747">
    <property type="entry name" value="ADP_ribosyl_GH"/>
    <property type="match status" value="1"/>
</dbReference>
<keyword evidence="3" id="KW-0479">Metal-binding</keyword>
<feature type="binding site" evidence="3">
    <location>
        <position position="333"/>
    </location>
    <ligand>
        <name>Mg(2+)</name>
        <dbReference type="ChEBI" id="CHEBI:18420"/>
        <label>1</label>
    </ligand>
</feature>
<feature type="transmembrane region" description="Helical" evidence="4">
    <location>
        <begin position="21"/>
        <end position="42"/>
    </location>
</feature>
<evidence type="ECO:0000313" key="6">
    <source>
        <dbReference type="Proteomes" id="UP000480570"/>
    </source>
</evidence>
<accession>A0A7C9MQB0</accession>
<reference evidence="5 6" key="1">
    <citation type="journal article" date="2019" name="Appl. Environ. Microbiol.">
        <title>Genetic determinants of hydroxycinnamic acid metabolism in heterofermentative lactobacilli.</title>
        <authorList>
            <person name="Gaur G."/>
            <person name="Oh J.H."/>
            <person name="Filannino P."/>
            <person name="Gobbetti M."/>
            <person name="van Pijkeren J.P."/>
            <person name="Ganzle M.G."/>
        </authorList>
    </citation>
    <scope>NUCLEOTIDE SEQUENCE [LARGE SCALE GENOMIC DNA]</scope>
    <source>
        <strain evidence="5 6">FUA3583</strain>
    </source>
</reference>
<comment type="caution">
    <text evidence="5">The sequence shown here is derived from an EMBL/GenBank/DDBJ whole genome shotgun (WGS) entry which is preliminary data.</text>
</comment>
<dbReference type="Proteomes" id="UP000480570">
    <property type="component" value="Unassembled WGS sequence"/>
</dbReference>
<evidence type="ECO:0000256" key="3">
    <source>
        <dbReference type="PIRSR" id="PIRSR605502-1"/>
    </source>
</evidence>
<comment type="similarity">
    <text evidence="1">Belongs to the ADP-ribosylglycohydrolase family.</text>
</comment>
<keyword evidence="4" id="KW-0472">Membrane</keyword>
<evidence type="ECO:0000256" key="1">
    <source>
        <dbReference type="ARBA" id="ARBA00010702"/>
    </source>
</evidence>
<evidence type="ECO:0000313" key="5">
    <source>
        <dbReference type="EMBL" id="MYV04868.1"/>
    </source>
</evidence>
<dbReference type="InterPro" id="IPR050792">
    <property type="entry name" value="ADP-ribosylglycohydrolase"/>
</dbReference>
<dbReference type="GO" id="GO:0016787">
    <property type="term" value="F:hydrolase activity"/>
    <property type="evidence" value="ECO:0007669"/>
    <property type="project" value="UniProtKB-KW"/>
</dbReference>
<comment type="cofactor">
    <cofactor evidence="3">
        <name>Mg(2+)</name>
        <dbReference type="ChEBI" id="CHEBI:18420"/>
    </cofactor>
    <text evidence="3">Binds 2 magnesium ions per subunit.</text>
</comment>
<dbReference type="GO" id="GO:0046872">
    <property type="term" value="F:metal ion binding"/>
    <property type="evidence" value="ECO:0007669"/>
    <property type="project" value="UniProtKB-KW"/>
</dbReference>
<evidence type="ECO:0008006" key="7">
    <source>
        <dbReference type="Google" id="ProtNLM"/>
    </source>
</evidence>
<dbReference type="Gene3D" id="1.10.4080.10">
    <property type="entry name" value="ADP-ribosylation/Crystallin J1"/>
    <property type="match status" value="1"/>
</dbReference>
<sequence>MVKKWVIVSLIFTSPSNNIRFGLLLLDILSNIVKFFIIHFIVESLTNLRGVLHMKHTSAALTAGIYGIAIGDALGQSTQFKSYEKLQQNPVHEMLMGAYQTLPGTWSDDTSMTLATLAAIAANATDATIPLEPVMNNFMAWLNDADFTPVHETFDVGNGTRQALRHYSETHNPRDAGSADVKNNGNGALMRMLPVTLWAIHQLDEGQTLINRPDLVDQIIEVAELTHRHARSTVACLLYSALLTRLIESTGWTSQFLTQAVQDVQRIVQNRTELAGELPQYNRLLDPAFYKLTAAQLNTSGYVVDTTESVWWLLNHFTDYHDLVLNAINLGGDTDTIASIAGGLAAIRGGLTSLPRDWQDQLLGRNVIANTIHDALRSGKY</sequence>
<evidence type="ECO:0000256" key="2">
    <source>
        <dbReference type="ARBA" id="ARBA00022801"/>
    </source>
</evidence>
<dbReference type="PANTHER" id="PTHR16222">
    <property type="entry name" value="ADP-RIBOSYLGLYCOHYDROLASE"/>
    <property type="match status" value="1"/>
</dbReference>
<keyword evidence="4" id="KW-1133">Transmembrane helix</keyword>
<feature type="binding site" evidence="3">
    <location>
        <position position="335"/>
    </location>
    <ligand>
        <name>Mg(2+)</name>
        <dbReference type="ChEBI" id="CHEBI:18420"/>
        <label>1</label>
    </ligand>
</feature>
<keyword evidence="4" id="KW-0812">Transmembrane</keyword>
<feature type="binding site" evidence="3">
    <location>
        <position position="336"/>
    </location>
    <ligand>
        <name>Mg(2+)</name>
        <dbReference type="ChEBI" id="CHEBI:18420"/>
        <label>1</label>
    </ligand>
</feature>
<protein>
    <recommendedName>
        <fullName evidence="7">ADP-ribosylglycohydrolase</fullName>
    </recommendedName>
</protein>
<name>A0A7C9MQB0_9LACO</name>
<feature type="binding site" evidence="3">
    <location>
        <position position="108"/>
    </location>
    <ligand>
        <name>Mg(2+)</name>
        <dbReference type="ChEBI" id="CHEBI:18420"/>
        <label>1</label>
    </ligand>
</feature>